<comment type="caution">
    <text evidence="2">The sequence shown here is derived from an EMBL/GenBank/DDBJ whole genome shotgun (WGS) entry which is preliminary data.</text>
</comment>
<reference evidence="2" key="1">
    <citation type="submission" date="2018-10" db="EMBL/GenBank/DDBJ databases">
        <title>Schaedlerella arabinophila gen. nov. sp. nov., isolated from the mouse intestinal tract and comparative analysis with the genome of the closely related altered Schaedler flora strain ASF502.</title>
        <authorList>
            <person name="Miyake S."/>
            <person name="Soh M."/>
            <person name="Seedorf H."/>
        </authorList>
    </citation>
    <scope>NUCLEOTIDE SEQUENCE [LARGE SCALE GENOMIC DNA]</scope>
    <source>
        <strain evidence="2">DSM 106076</strain>
    </source>
</reference>
<dbReference type="InterPro" id="IPR036388">
    <property type="entry name" value="WH-like_DNA-bd_sf"/>
</dbReference>
<dbReference type="SUPFAM" id="SSF46785">
    <property type="entry name" value="Winged helix' DNA-binding domain"/>
    <property type="match status" value="1"/>
</dbReference>
<name>A0A3R8R3Q3_9FIRM</name>
<dbReference type="Pfam" id="PF12802">
    <property type="entry name" value="MarR_2"/>
    <property type="match status" value="1"/>
</dbReference>
<dbReference type="Proteomes" id="UP000274920">
    <property type="component" value="Unassembled WGS sequence"/>
</dbReference>
<feature type="domain" description="HTH marR-type" evidence="1">
    <location>
        <begin position="25"/>
        <end position="124"/>
    </location>
</feature>
<evidence type="ECO:0000259" key="1">
    <source>
        <dbReference type="SMART" id="SM00347"/>
    </source>
</evidence>
<dbReference type="Gene3D" id="1.10.10.10">
    <property type="entry name" value="Winged helix-like DNA-binding domain superfamily/Winged helix DNA-binding domain"/>
    <property type="match status" value="1"/>
</dbReference>
<keyword evidence="3" id="KW-1185">Reference proteome</keyword>
<dbReference type="RefSeq" id="WP_125127150.1">
    <property type="nucleotide sequence ID" value="NZ_CASCYM010000044.1"/>
</dbReference>
<protein>
    <submittedName>
        <fullName evidence="2">MarR family transcriptional regulator</fullName>
    </submittedName>
</protein>
<sequence>MKIKQEKALKEYNSLWREIDMLWHEIARKAGVSDSAHAILFAILELGEGCLQKDICGMCSISKQTIHSSIKNLEKAGLIVFGQDSGKEKRVYLTPQGKAFARERILPSADAENQVFAEMSKQESSELLRLTELYLVRLREKINEQEKNRRKT</sequence>
<dbReference type="EMBL" id="RHJS01000002">
    <property type="protein sequence ID" value="RRK31491.1"/>
    <property type="molecule type" value="Genomic_DNA"/>
</dbReference>
<dbReference type="GO" id="GO:0003700">
    <property type="term" value="F:DNA-binding transcription factor activity"/>
    <property type="evidence" value="ECO:0007669"/>
    <property type="project" value="InterPro"/>
</dbReference>
<gene>
    <name evidence="2" type="ORF">EBB54_09020</name>
</gene>
<dbReference type="InterPro" id="IPR036390">
    <property type="entry name" value="WH_DNA-bd_sf"/>
</dbReference>
<dbReference type="AlphaFoldDB" id="A0A3R8R3Q3"/>
<proteinExistence type="predicted"/>
<evidence type="ECO:0000313" key="3">
    <source>
        <dbReference type="Proteomes" id="UP000274920"/>
    </source>
</evidence>
<evidence type="ECO:0000313" key="2">
    <source>
        <dbReference type="EMBL" id="RRK31491.1"/>
    </source>
</evidence>
<dbReference type="InterPro" id="IPR000835">
    <property type="entry name" value="HTH_MarR-typ"/>
</dbReference>
<organism evidence="2 3">
    <name type="scientific">Schaedlerella arabinosiphila</name>
    <dbReference type="NCBI Taxonomy" id="2044587"/>
    <lineage>
        <taxon>Bacteria</taxon>
        <taxon>Bacillati</taxon>
        <taxon>Bacillota</taxon>
        <taxon>Clostridia</taxon>
        <taxon>Lachnospirales</taxon>
        <taxon>Lachnospiraceae</taxon>
        <taxon>Schaedlerella</taxon>
    </lineage>
</organism>
<accession>A0A3R8R3Q3</accession>
<dbReference type="SMART" id="SM00347">
    <property type="entry name" value="HTH_MARR"/>
    <property type="match status" value="1"/>
</dbReference>